<dbReference type="InterPro" id="IPR017451">
    <property type="entry name" value="F-box-assoc_interact_dom"/>
</dbReference>
<feature type="domain" description="F-box" evidence="1">
    <location>
        <begin position="5"/>
        <end position="45"/>
    </location>
</feature>
<dbReference type="PANTHER" id="PTHR31672:SF13">
    <property type="entry name" value="F-BOX PROTEIN CPR30-LIKE"/>
    <property type="match status" value="1"/>
</dbReference>
<dbReference type="Pfam" id="PF00646">
    <property type="entry name" value="F-box"/>
    <property type="match status" value="1"/>
</dbReference>
<dbReference type="EMBL" id="CM010725">
    <property type="protein sequence ID" value="RZC82315.1"/>
    <property type="molecule type" value="Genomic_DNA"/>
</dbReference>
<dbReference type="InterPro" id="IPR050796">
    <property type="entry name" value="SCF_F-box_component"/>
</dbReference>
<evidence type="ECO:0000313" key="3">
    <source>
        <dbReference type="Proteomes" id="UP000316621"/>
    </source>
</evidence>
<reference evidence="2 3" key="1">
    <citation type="journal article" date="2018" name="Science">
        <title>The opium poppy genome and morphinan production.</title>
        <authorList>
            <person name="Guo L."/>
            <person name="Winzer T."/>
            <person name="Yang X."/>
            <person name="Li Y."/>
            <person name="Ning Z."/>
            <person name="He Z."/>
            <person name="Teodor R."/>
            <person name="Lu Y."/>
            <person name="Bowser T.A."/>
            <person name="Graham I.A."/>
            <person name="Ye K."/>
        </authorList>
    </citation>
    <scope>NUCLEOTIDE SEQUENCE [LARGE SCALE GENOMIC DNA]</scope>
    <source>
        <strain evidence="3">cv. HN1</strain>
        <tissue evidence="2">Leaves</tissue>
    </source>
</reference>
<dbReference type="InterPro" id="IPR013187">
    <property type="entry name" value="F-box-assoc_dom_typ3"/>
</dbReference>
<keyword evidence="3" id="KW-1185">Reference proteome</keyword>
<dbReference type="Proteomes" id="UP000316621">
    <property type="component" value="Chromosome 11"/>
</dbReference>
<dbReference type="NCBIfam" id="TIGR01640">
    <property type="entry name" value="F_box_assoc_1"/>
    <property type="match status" value="1"/>
</dbReference>
<accession>A0A4Y7LDQ4</accession>
<dbReference type="Gene3D" id="1.20.1280.50">
    <property type="match status" value="1"/>
</dbReference>
<evidence type="ECO:0000313" key="2">
    <source>
        <dbReference type="EMBL" id="RZC82315.1"/>
    </source>
</evidence>
<gene>
    <name evidence="2" type="ORF">C5167_045101</name>
</gene>
<dbReference type="Gramene" id="RZC82315">
    <property type="protein sequence ID" value="RZC82315"/>
    <property type="gene ID" value="C5167_045101"/>
</dbReference>
<dbReference type="CDD" id="cd22157">
    <property type="entry name" value="F-box_AtFBW1-like"/>
    <property type="match status" value="1"/>
</dbReference>
<dbReference type="OrthoDB" id="591557at2759"/>
<dbReference type="PANTHER" id="PTHR31672">
    <property type="entry name" value="BNACNNG10540D PROTEIN"/>
    <property type="match status" value="1"/>
</dbReference>
<evidence type="ECO:0000259" key="1">
    <source>
        <dbReference type="SMART" id="SM00256"/>
    </source>
</evidence>
<dbReference type="Pfam" id="PF08268">
    <property type="entry name" value="FBA_3"/>
    <property type="match status" value="1"/>
</dbReference>
<organism evidence="2 3">
    <name type="scientific">Papaver somniferum</name>
    <name type="common">Opium poppy</name>
    <dbReference type="NCBI Taxonomy" id="3469"/>
    <lineage>
        <taxon>Eukaryota</taxon>
        <taxon>Viridiplantae</taxon>
        <taxon>Streptophyta</taxon>
        <taxon>Embryophyta</taxon>
        <taxon>Tracheophyta</taxon>
        <taxon>Spermatophyta</taxon>
        <taxon>Magnoliopsida</taxon>
        <taxon>Ranunculales</taxon>
        <taxon>Papaveraceae</taxon>
        <taxon>Papaveroideae</taxon>
        <taxon>Papaver</taxon>
    </lineage>
</organism>
<protein>
    <recommendedName>
        <fullName evidence="1">F-box domain-containing protein</fullName>
    </recommendedName>
</protein>
<dbReference type="InterPro" id="IPR036047">
    <property type="entry name" value="F-box-like_dom_sf"/>
</dbReference>
<dbReference type="SMART" id="SM00256">
    <property type="entry name" value="FBOX"/>
    <property type="match status" value="1"/>
</dbReference>
<dbReference type="AlphaFoldDB" id="A0A4Y7LDQ4"/>
<dbReference type="InterPro" id="IPR001810">
    <property type="entry name" value="F-box_dom"/>
</dbReference>
<dbReference type="OMA" id="NIRTEIW"/>
<sequence length="405" mass="47071">MSSLFPDVIISNILSRLPVKSVLRFRCVCKSWCRLFRHPKFIKLHLDHETEKENFSLLWDYQGKICSTDYNYECSLSSLSSLLYNETVNVDCSIDFNDLLRMGLMLINNSCNGVVCLTAPGIVILWNPSTRESTRIISRRDAFIGFGYDSDIGEFKMVELSRINPMIPTKRKRNGVGSSHYSDWENCLRVYSFESNSWKVIPKVSYKITSYEIVFFKGAFHWLARPCDGSKQVLVSFLMKDKRFQEVLLPQHFYQDNTTLSATRVGVVGGVLALIHTVYNIRTEIWLMKEFGGINSWTQHCFINLRIIREHPIARLTVMRSFKNCELLLQMYPPSQDGTRLFLYDPNQGKGRAVDIHDMPQKFKKQHSPINSYIRTLTWVGSNTSEEATQRKMTLRSWTKRHLQQ</sequence>
<name>A0A4Y7LDQ4_PAPSO</name>
<proteinExistence type="predicted"/>
<dbReference type="SUPFAM" id="SSF81383">
    <property type="entry name" value="F-box domain"/>
    <property type="match status" value="1"/>
</dbReference>